<accession>A0A1U7HEA1</accession>
<dbReference type="InterPro" id="IPR002491">
    <property type="entry name" value="ABC_transptr_periplasmic_BD"/>
</dbReference>
<dbReference type="PANTHER" id="PTHR42860">
    <property type="entry name" value="VITAMIN B12-BINDING PROTEIN"/>
    <property type="match status" value="1"/>
</dbReference>
<sequence length="309" mass="34522">MIDNNSLRIISLLPSATEIVAALGLVDALVGRSHECDHPPVVQNLPVCTEARLNSHKPSAQIDTDVRSLLKSALSIYQLKIEVIEQLQPTHIVTQDQCDVCAVSFPEVERAIAQLICSQPQVISLQPNRLVEVWADIERVAQAVGVDAEPVLSELQARVNAIAQKTKTLERDRATAVALEWTEPLMGAGNWIPELIEIAGGQSLLGNFGRHSPYLRWEDLLAADPEFIIIMPCGFDLDRTHKESQVLKQHPTWSRLQAVRNGKVFITDGNAYFNRPGPRLVDSLEILAEIFHPKWFNFGYRGRGWESFQ</sequence>
<dbReference type="Gene3D" id="3.40.50.1980">
    <property type="entry name" value="Nitrogenase molybdenum iron protein domain"/>
    <property type="match status" value="2"/>
</dbReference>
<name>A0A1U7HEA1_9CYAN</name>
<evidence type="ECO:0000313" key="3">
    <source>
        <dbReference type="Proteomes" id="UP000186868"/>
    </source>
</evidence>
<dbReference type="PROSITE" id="PS50983">
    <property type="entry name" value="FE_B12_PBP"/>
    <property type="match status" value="1"/>
</dbReference>
<dbReference type="STRING" id="1921803.NIES593_14635"/>
<evidence type="ECO:0000259" key="1">
    <source>
        <dbReference type="PROSITE" id="PS50983"/>
    </source>
</evidence>
<dbReference type="InterPro" id="IPR051030">
    <property type="entry name" value="Vitamin_B12-ABC_binding"/>
</dbReference>
<dbReference type="RefSeq" id="WP_073600283.1">
    <property type="nucleotide sequence ID" value="NZ_MRCB01000017.1"/>
</dbReference>
<dbReference type="CDD" id="cd01144">
    <property type="entry name" value="BtuF"/>
    <property type="match status" value="1"/>
</dbReference>
<dbReference type="Proteomes" id="UP000186868">
    <property type="component" value="Unassembled WGS sequence"/>
</dbReference>
<keyword evidence="3" id="KW-1185">Reference proteome</keyword>
<gene>
    <name evidence="2" type="ORF">NIES593_14635</name>
</gene>
<proteinExistence type="predicted"/>
<evidence type="ECO:0000313" key="2">
    <source>
        <dbReference type="EMBL" id="OKH21899.1"/>
    </source>
</evidence>
<feature type="domain" description="Fe/B12 periplasmic-binding" evidence="1">
    <location>
        <begin position="8"/>
        <end position="295"/>
    </location>
</feature>
<dbReference type="EMBL" id="MRCB01000017">
    <property type="protein sequence ID" value="OKH21899.1"/>
    <property type="molecule type" value="Genomic_DNA"/>
</dbReference>
<dbReference type="Pfam" id="PF01497">
    <property type="entry name" value="Peripla_BP_2"/>
    <property type="match status" value="1"/>
</dbReference>
<comment type="caution">
    <text evidence="2">The sequence shown here is derived from an EMBL/GenBank/DDBJ whole genome shotgun (WGS) entry which is preliminary data.</text>
</comment>
<dbReference type="PANTHER" id="PTHR42860:SF1">
    <property type="entry name" value="VITAMIN B12-BINDING PROTEIN"/>
    <property type="match status" value="1"/>
</dbReference>
<dbReference type="AlphaFoldDB" id="A0A1U7HEA1"/>
<dbReference type="SUPFAM" id="SSF53807">
    <property type="entry name" value="Helical backbone' metal receptor"/>
    <property type="match status" value="1"/>
</dbReference>
<organism evidence="2 3">
    <name type="scientific">Hydrococcus rivularis NIES-593</name>
    <dbReference type="NCBI Taxonomy" id="1921803"/>
    <lineage>
        <taxon>Bacteria</taxon>
        <taxon>Bacillati</taxon>
        <taxon>Cyanobacteriota</taxon>
        <taxon>Cyanophyceae</taxon>
        <taxon>Pleurocapsales</taxon>
        <taxon>Hydrococcaceae</taxon>
        <taxon>Hydrococcus</taxon>
    </lineage>
</organism>
<reference evidence="2 3" key="1">
    <citation type="submission" date="2016-11" db="EMBL/GenBank/DDBJ databases">
        <title>Draft Genome Sequences of Nine Cyanobacterial Strains from Diverse Habitats.</title>
        <authorList>
            <person name="Zhu T."/>
            <person name="Hou S."/>
            <person name="Lu X."/>
            <person name="Hess W.R."/>
        </authorList>
    </citation>
    <scope>NUCLEOTIDE SEQUENCE [LARGE SCALE GENOMIC DNA]</scope>
    <source>
        <strain evidence="2 3">NIES-593</strain>
    </source>
</reference>
<dbReference type="OrthoDB" id="9787772at2"/>
<protein>
    <submittedName>
        <fullName evidence="2">Cobalamin-binding protein</fullName>
    </submittedName>
</protein>